<feature type="region of interest" description="Disordered" evidence="1">
    <location>
        <begin position="236"/>
        <end position="306"/>
    </location>
</feature>
<evidence type="ECO:0000256" key="2">
    <source>
        <dbReference type="SAM" id="Phobius"/>
    </source>
</evidence>
<sequence>MSLFDQNQWYQITVPKLNNESMAGLKGDPQNTAAAVFFQSTNTSSPAQRWQIWHTDNDTYVLRSQASGPTGYLAVRANTTTESHTGGTTAITRQANVAGGEAFWKMNTFSNGGLGMGNLANGTDWGLFAKDEAGNRGRMAMTNNIKGEQDNQSFKFKKIEKIDDPAFSTLQTPTATPQPTGGSSQSPDSPNTTLPTFSGLSTGGKVAIGASVGAVVLIALIIGLLFFQHRRRHKQSSVESPIAGGSASKPASSYDGTVKYSHSTEQGIPQELGQQNAASELDGGSRMNELDGGRTLPAELPGSHAR</sequence>
<evidence type="ECO:0000256" key="1">
    <source>
        <dbReference type="SAM" id="MobiDB-lite"/>
    </source>
</evidence>
<keyword evidence="2" id="KW-0812">Transmembrane</keyword>
<feature type="compositionally biased region" description="Low complexity" evidence="1">
    <location>
        <begin position="169"/>
        <end position="180"/>
    </location>
</feature>
<evidence type="ECO:0000313" key="3">
    <source>
        <dbReference type="EMBL" id="KAF1954905.1"/>
    </source>
</evidence>
<proteinExistence type="predicted"/>
<protein>
    <recommendedName>
        <fullName evidence="5">Ricin B lectin domain-containing protein</fullName>
    </recommendedName>
</protein>
<feature type="compositionally biased region" description="Polar residues" evidence="1">
    <location>
        <begin position="181"/>
        <end position="197"/>
    </location>
</feature>
<dbReference type="SUPFAM" id="SSF50370">
    <property type="entry name" value="Ricin B-like lectins"/>
    <property type="match status" value="1"/>
</dbReference>
<dbReference type="Gene3D" id="2.80.10.50">
    <property type="match status" value="1"/>
</dbReference>
<keyword evidence="2" id="KW-0472">Membrane</keyword>
<keyword evidence="2" id="KW-1133">Transmembrane helix</keyword>
<dbReference type="CDD" id="cd00161">
    <property type="entry name" value="beta-trefoil_Ricin-like"/>
    <property type="match status" value="1"/>
</dbReference>
<dbReference type="Proteomes" id="UP000800035">
    <property type="component" value="Unassembled WGS sequence"/>
</dbReference>
<feature type="compositionally biased region" description="Polar residues" evidence="1">
    <location>
        <begin position="249"/>
        <end position="278"/>
    </location>
</feature>
<dbReference type="EMBL" id="ML976997">
    <property type="protein sequence ID" value="KAF1954905.1"/>
    <property type="molecule type" value="Genomic_DNA"/>
</dbReference>
<feature type="region of interest" description="Disordered" evidence="1">
    <location>
        <begin position="167"/>
        <end position="197"/>
    </location>
</feature>
<feature type="transmembrane region" description="Helical" evidence="2">
    <location>
        <begin position="206"/>
        <end position="227"/>
    </location>
</feature>
<evidence type="ECO:0000313" key="4">
    <source>
        <dbReference type="Proteomes" id="UP000800035"/>
    </source>
</evidence>
<keyword evidence="4" id="KW-1185">Reference proteome</keyword>
<dbReference type="CDD" id="cd12087">
    <property type="entry name" value="TM_EGFR-like"/>
    <property type="match status" value="1"/>
</dbReference>
<organism evidence="3 4">
    <name type="scientific">Byssothecium circinans</name>
    <dbReference type="NCBI Taxonomy" id="147558"/>
    <lineage>
        <taxon>Eukaryota</taxon>
        <taxon>Fungi</taxon>
        <taxon>Dikarya</taxon>
        <taxon>Ascomycota</taxon>
        <taxon>Pezizomycotina</taxon>
        <taxon>Dothideomycetes</taxon>
        <taxon>Pleosporomycetidae</taxon>
        <taxon>Pleosporales</taxon>
        <taxon>Massarineae</taxon>
        <taxon>Massarinaceae</taxon>
        <taxon>Byssothecium</taxon>
    </lineage>
</organism>
<evidence type="ECO:0008006" key="5">
    <source>
        <dbReference type="Google" id="ProtNLM"/>
    </source>
</evidence>
<gene>
    <name evidence="3" type="ORF">CC80DRAFT_118553</name>
</gene>
<dbReference type="AlphaFoldDB" id="A0A6A5TQD6"/>
<name>A0A6A5TQD6_9PLEO</name>
<dbReference type="OrthoDB" id="4158815at2759"/>
<accession>A0A6A5TQD6</accession>
<dbReference type="InterPro" id="IPR035992">
    <property type="entry name" value="Ricin_B-like_lectins"/>
</dbReference>
<reference evidence="3" key="1">
    <citation type="journal article" date="2020" name="Stud. Mycol.">
        <title>101 Dothideomycetes genomes: a test case for predicting lifestyles and emergence of pathogens.</title>
        <authorList>
            <person name="Haridas S."/>
            <person name="Albert R."/>
            <person name="Binder M."/>
            <person name="Bloem J."/>
            <person name="Labutti K."/>
            <person name="Salamov A."/>
            <person name="Andreopoulos B."/>
            <person name="Baker S."/>
            <person name="Barry K."/>
            <person name="Bills G."/>
            <person name="Bluhm B."/>
            <person name="Cannon C."/>
            <person name="Castanera R."/>
            <person name="Culley D."/>
            <person name="Daum C."/>
            <person name="Ezra D."/>
            <person name="Gonzalez J."/>
            <person name="Henrissat B."/>
            <person name="Kuo A."/>
            <person name="Liang C."/>
            <person name="Lipzen A."/>
            <person name="Lutzoni F."/>
            <person name="Magnuson J."/>
            <person name="Mondo S."/>
            <person name="Nolan M."/>
            <person name="Ohm R."/>
            <person name="Pangilinan J."/>
            <person name="Park H.-J."/>
            <person name="Ramirez L."/>
            <person name="Alfaro M."/>
            <person name="Sun H."/>
            <person name="Tritt A."/>
            <person name="Yoshinaga Y."/>
            <person name="Zwiers L.-H."/>
            <person name="Turgeon B."/>
            <person name="Goodwin S."/>
            <person name="Spatafora J."/>
            <person name="Crous P."/>
            <person name="Grigoriev I."/>
        </authorList>
    </citation>
    <scope>NUCLEOTIDE SEQUENCE</scope>
    <source>
        <strain evidence="3">CBS 675.92</strain>
    </source>
</reference>